<dbReference type="AlphaFoldDB" id="A0A2S7SRE3"/>
<gene>
    <name evidence="1" type="primary">lptC</name>
    <name evidence="1" type="ORF">CJD36_020665</name>
</gene>
<dbReference type="Pfam" id="PF06835">
    <property type="entry name" value="LptC"/>
    <property type="match status" value="1"/>
</dbReference>
<accession>A0A2S7SRE3</accession>
<evidence type="ECO:0000313" key="2">
    <source>
        <dbReference type="Proteomes" id="UP000239872"/>
    </source>
</evidence>
<name>A0A2S7SRE3_9BACT</name>
<dbReference type="Proteomes" id="UP000239872">
    <property type="component" value="Unassembled WGS sequence"/>
</dbReference>
<dbReference type="GO" id="GO:0005886">
    <property type="term" value="C:plasma membrane"/>
    <property type="evidence" value="ECO:0007669"/>
    <property type="project" value="InterPro"/>
</dbReference>
<dbReference type="GO" id="GO:0015221">
    <property type="term" value="F:lipopolysaccharide transmembrane transporter activity"/>
    <property type="evidence" value="ECO:0007669"/>
    <property type="project" value="InterPro"/>
</dbReference>
<organism evidence="1 2">
    <name type="scientific">Flavipsychrobacter stenotrophus</name>
    <dbReference type="NCBI Taxonomy" id="2077091"/>
    <lineage>
        <taxon>Bacteria</taxon>
        <taxon>Pseudomonadati</taxon>
        <taxon>Bacteroidota</taxon>
        <taxon>Chitinophagia</taxon>
        <taxon>Chitinophagales</taxon>
        <taxon>Chitinophagaceae</taxon>
        <taxon>Flavipsychrobacter</taxon>
    </lineage>
</organism>
<protein>
    <submittedName>
        <fullName evidence="1">LPS export ABC transporter periplasmic protein LptC</fullName>
    </submittedName>
</protein>
<sequence length="205" mass="22925">MKSGSFQEDMINPFYRSIFTTITRIIIPGVLFCSVAACKNDPKEIQSLTGKRNNHEDRAEDITGIYSKNSKVKARLFAHEYIKNDAARPAYTDLNTKIKVEFYSDSGVLNNTITADSCRGYDQTGNILMWGHVQIVTSKGEQLNTEELVWSNETAKIFTEKPVTIMTGGDVLHGNGLEANQDFTWYQITNPKGSVSVKKGEMPTD</sequence>
<dbReference type="InterPro" id="IPR010664">
    <property type="entry name" value="LipoPS_assembly_LptC-rel"/>
</dbReference>
<reference evidence="1 2" key="1">
    <citation type="submission" date="2018-01" db="EMBL/GenBank/DDBJ databases">
        <title>A novel member of the phylum Bacteroidetes isolated from glacier ice.</title>
        <authorList>
            <person name="Liu Q."/>
            <person name="Xin Y.-H."/>
        </authorList>
    </citation>
    <scope>NUCLEOTIDE SEQUENCE [LARGE SCALE GENOMIC DNA]</scope>
    <source>
        <strain evidence="1 2">RB1R16</strain>
    </source>
</reference>
<comment type="caution">
    <text evidence="1">The sequence shown here is derived from an EMBL/GenBank/DDBJ whole genome shotgun (WGS) entry which is preliminary data.</text>
</comment>
<evidence type="ECO:0000313" key="1">
    <source>
        <dbReference type="EMBL" id="PQJ09201.1"/>
    </source>
</evidence>
<dbReference type="Gene3D" id="2.60.450.10">
    <property type="entry name" value="Lipopolysaccharide (LPS) transport protein A like domain"/>
    <property type="match status" value="1"/>
</dbReference>
<dbReference type="NCBIfam" id="TIGR04409">
    <property type="entry name" value="LptC_YrbK"/>
    <property type="match status" value="1"/>
</dbReference>
<dbReference type="EMBL" id="PPSL01000007">
    <property type="protein sequence ID" value="PQJ09201.1"/>
    <property type="molecule type" value="Genomic_DNA"/>
</dbReference>
<proteinExistence type="predicted"/>
<keyword evidence="2" id="KW-1185">Reference proteome</keyword>
<dbReference type="InterPro" id="IPR026265">
    <property type="entry name" value="LptC"/>
</dbReference>